<reference evidence="1" key="1">
    <citation type="submission" date="2014-09" db="EMBL/GenBank/DDBJ databases">
        <authorList>
            <person name="Magalhaes I.L.F."/>
            <person name="Oliveira U."/>
            <person name="Santos F.R."/>
            <person name="Vidigal T.H.D.A."/>
            <person name="Brescovit A.D."/>
            <person name="Santos A.J."/>
        </authorList>
    </citation>
    <scope>NUCLEOTIDE SEQUENCE</scope>
    <source>
        <tissue evidence="1">Shoot tissue taken approximately 20 cm above the soil surface</tissue>
    </source>
</reference>
<proteinExistence type="predicted"/>
<sequence length="53" mass="5668">MNGLVRTFSPVIRFNGCCVPMFSLALSLFSPLEEALFLLPMAGALGFPFAVSS</sequence>
<organism evidence="1">
    <name type="scientific">Arundo donax</name>
    <name type="common">Giant reed</name>
    <name type="synonym">Donax arundinaceus</name>
    <dbReference type="NCBI Taxonomy" id="35708"/>
    <lineage>
        <taxon>Eukaryota</taxon>
        <taxon>Viridiplantae</taxon>
        <taxon>Streptophyta</taxon>
        <taxon>Embryophyta</taxon>
        <taxon>Tracheophyta</taxon>
        <taxon>Spermatophyta</taxon>
        <taxon>Magnoliopsida</taxon>
        <taxon>Liliopsida</taxon>
        <taxon>Poales</taxon>
        <taxon>Poaceae</taxon>
        <taxon>PACMAD clade</taxon>
        <taxon>Arundinoideae</taxon>
        <taxon>Arundineae</taxon>
        <taxon>Arundo</taxon>
    </lineage>
</organism>
<dbReference type="EMBL" id="GBRH01280670">
    <property type="protein sequence ID" value="JAD17225.1"/>
    <property type="molecule type" value="Transcribed_RNA"/>
</dbReference>
<name>A0A0A9TN77_ARUDO</name>
<protein>
    <submittedName>
        <fullName evidence="1">Uncharacterized protein</fullName>
    </submittedName>
</protein>
<reference evidence="1" key="2">
    <citation type="journal article" date="2015" name="Data Brief">
        <title>Shoot transcriptome of the giant reed, Arundo donax.</title>
        <authorList>
            <person name="Barrero R.A."/>
            <person name="Guerrero F.D."/>
            <person name="Moolhuijzen P."/>
            <person name="Goolsby J.A."/>
            <person name="Tidwell J."/>
            <person name="Bellgard S.E."/>
            <person name="Bellgard M.I."/>
        </authorList>
    </citation>
    <scope>NUCLEOTIDE SEQUENCE</scope>
    <source>
        <tissue evidence="1">Shoot tissue taken approximately 20 cm above the soil surface</tissue>
    </source>
</reference>
<dbReference type="AlphaFoldDB" id="A0A0A9TN77"/>
<accession>A0A0A9TN77</accession>
<evidence type="ECO:0000313" key="1">
    <source>
        <dbReference type="EMBL" id="JAD17225.1"/>
    </source>
</evidence>